<dbReference type="PROSITE" id="PS51736">
    <property type="entry name" value="RECOMBINASES_3"/>
    <property type="match status" value="1"/>
</dbReference>
<dbReference type="InterPro" id="IPR048046">
    <property type="entry name" value="Transpos_IS607"/>
</dbReference>
<evidence type="ECO:0000313" key="4">
    <source>
        <dbReference type="Proteomes" id="UP000588051"/>
    </source>
</evidence>
<dbReference type="PANTHER" id="PTHR36172:SF1">
    <property type="entry name" value="RESOLVASE-RELATED"/>
    <property type="match status" value="1"/>
</dbReference>
<evidence type="ECO:0000259" key="1">
    <source>
        <dbReference type="PROSITE" id="PS50937"/>
    </source>
</evidence>
<dbReference type="Pfam" id="PF00239">
    <property type="entry name" value="Resolvase"/>
    <property type="match status" value="1"/>
</dbReference>
<dbReference type="SUPFAM" id="SSF46955">
    <property type="entry name" value="Putative DNA-binding domain"/>
    <property type="match status" value="1"/>
</dbReference>
<dbReference type="InterPro" id="IPR009061">
    <property type="entry name" value="DNA-bd_dom_put_sf"/>
</dbReference>
<sequence length="193" mass="22186">MEKHYNISDFARRIGRSASTVRRWERDGLLTSKRLPSGHRYFNEDDVLSILGKADEKRLTVVYCRVSSHGQKDDLQSQVTAMEQYCLGAGIAVDEWVQEIGGGMNFKRKQFLSLMDRIAAGDISRLIVAHKDRLVRFGFDLLDHIAKRSACVIEVVNQESLSPQEEMTEDLLSIVHTFSCRLYGMRKYKRKND</sequence>
<dbReference type="SUPFAM" id="SSF53041">
    <property type="entry name" value="Resolvase-like"/>
    <property type="match status" value="1"/>
</dbReference>
<dbReference type="InterPro" id="IPR000551">
    <property type="entry name" value="MerR-type_HTH_dom"/>
</dbReference>
<dbReference type="PROSITE" id="PS50937">
    <property type="entry name" value="HTH_MERR_2"/>
    <property type="match status" value="1"/>
</dbReference>
<evidence type="ECO:0000313" key="3">
    <source>
        <dbReference type="EMBL" id="NVO79006.1"/>
    </source>
</evidence>
<name>A0A850QSJ0_9BURK</name>
<dbReference type="Gene3D" id="3.40.50.1390">
    <property type="entry name" value="Resolvase, N-terminal catalytic domain"/>
    <property type="match status" value="1"/>
</dbReference>
<feature type="domain" description="HTH merR-type" evidence="1">
    <location>
        <begin position="4"/>
        <end position="47"/>
    </location>
</feature>
<feature type="domain" description="Resolvase/invertase-type recombinase catalytic" evidence="2">
    <location>
        <begin position="59"/>
        <end position="193"/>
    </location>
</feature>
<dbReference type="SMART" id="SM00857">
    <property type="entry name" value="Resolvase"/>
    <property type="match status" value="1"/>
</dbReference>
<dbReference type="Pfam" id="PF00376">
    <property type="entry name" value="MerR"/>
    <property type="match status" value="1"/>
</dbReference>
<comment type="caution">
    <text evidence="3">The sequence shown here is derived from an EMBL/GenBank/DDBJ whole genome shotgun (WGS) entry which is preliminary data.</text>
</comment>
<dbReference type="InterPro" id="IPR006119">
    <property type="entry name" value="Resolv_N"/>
</dbReference>
<proteinExistence type="predicted"/>
<dbReference type="Gene3D" id="1.10.1660.10">
    <property type="match status" value="1"/>
</dbReference>
<dbReference type="InterPro" id="IPR036162">
    <property type="entry name" value="Resolvase-like_N_sf"/>
</dbReference>
<dbReference type="PANTHER" id="PTHR36172">
    <property type="match status" value="1"/>
</dbReference>
<accession>A0A850QSJ0</accession>
<dbReference type="GO" id="GO:0000150">
    <property type="term" value="F:DNA strand exchange activity"/>
    <property type="evidence" value="ECO:0007669"/>
    <property type="project" value="InterPro"/>
</dbReference>
<dbReference type="EMBL" id="JABXYJ010000008">
    <property type="protein sequence ID" value="NVO79006.1"/>
    <property type="molecule type" value="Genomic_DNA"/>
</dbReference>
<dbReference type="Gene3D" id="1.10.287.2170">
    <property type="match status" value="1"/>
</dbReference>
<dbReference type="RefSeq" id="WP_176804540.1">
    <property type="nucleotide sequence ID" value="NZ_JABXYJ010000008.1"/>
</dbReference>
<dbReference type="GO" id="GO:0003677">
    <property type="term" value="F:DNA binding"/>
    <property type="evidence" value="ECO:0007669"/>
    <property type="project" value="InterPro"/>
</dbReference>
<organism evidence="3 4">
    <name type="scientific">Undibacterium oligocarboniphilum</name>
    <dbReference type="NCBI Taxonomy" id="666702"/>
    <lineage>
        <taxon>Bacteria</taxon>
        <taxon>Pseudomonadati</taxon>
        <taxon>Pseudomonadota</taxon>
        <taxon>Betaproteobacteria</taxon>
        <taxon>Burkholderiales</taxon>
        <taxon>Oxalobacteraceae</taxon>
        <taxon>Undibacterium</taxon>
    </lineage>
</organism>
<dbReference type="CDD" id="cd03769">
    <property type="entry name" value="SR_IS607_transposase_like"/>
    <property type="match status" value="1"/>
</dbReference>
<dbReference type="NCBIfam" id="NF033518">
    <property type="entry name" value="transpos_IS607"/>
    <property type="match status" value="1"/>
</dbReference>
<keyword evidence="4" id="KW-1185">Reference proteome</keyword>
<dbReference type="SMART" id="SM00422">
    <property type="entry name" value="HTH_MERR"/>
    <property type="match status" value="1"/>
</dbReference>
<reference evidence="3 4" key="1">
    <citation type="submission" date="2020-06" db="EMBL/GenBank/DDBJ databases">
        <authorList>
            <person name="Qiu C."/>
            <person name="Liu Z."/>
        </authorList>
    </citation>
    <scope>NUCLEOTIDE SEQUENCE [LARGE SCALE GENOMIC DNA]</scope>
    <source>
        <strain evidence="3 4">EM 1</strain>
    </source>
</reference>
<evidence type="ECO:0000259" key="2">
    <source>
        <dbReference type="PROSITE" id="PS51736"/>
    </source>
</evidence>
<dbReference type="CDD" id="cd04762">
    <property type="entry name" value="HTH_MerR-trunc"/>
    <property type="match status" value="1"/>
</dbReference>
<dbReference type="InterPro" id="IPR051491">
    <property type="entry name" value="Recombinase/Transposase-rel"/>
</dbReference>
<dbReference type="FunFam" id="3.40.50.1390:FF:000002">
    <property type="entry name" value="ORF1 in transposon ISC1904"/>
    <property type="match status" value="1"/>
</dbReference>
<gene>
    <name evidence="3" type="ORF">HV832_14340</name>
</gene>
<dbReference type="InterPro" id="IPR041718">
    <property type="entry name" value="IS607_transposase-like"/>
</dbReference>
<dbReference type="GO" id="GO:0006355">
    <property type="term" value="P:regulation of DNA-templated transcription"/>
    <property type="evidence" value="ECO:0007669"/>
    <property type="project" value="InterPro"/>
</dbReference>
<dbReference type="AlphaFoldDB" id="A0A850QSJ0"/>
<protein>
    <submittedName>
        <fullName evidence="3">IS607 family transposase</fullName>
    </submittedName>
</protein>
<dbReference type="Proteomes" id="UP000588051">
    <property type="component" value="Unassembled WGS sequence"/>
</dbReference>